<evidence type="ECO:0000313" key="3">
    <source>
        <dbReference type="Proteomes" id="UP000760668"/>
    </source>
</evidence>
<organism evidence="2 3">
    <name type="scientific">Pseudoflavonifractor capillosus</name>
    <dbReference type="NCBI Taxonomy" id="106588"/>
    <lineage>
        <taxon>Bacteria</taxon>
        <taxon>Bacillati</taxon>
        <taxon>Bacillota</taxon>
        <taxon>Clostridia</taxon>
        <taxon>Eubacteriales</taxon>
        <taxon>Oscillospiraceae</taxon>
        <taxon>Pseudoflavonifractor</taxon>
    </lineage>
</organism>
<gene>
    <name evidence="2" type="ORF">K8V01_09120</name>
</gene>
<feature type="transmembrane region" description="Helical" evidence="1">
    <location>
        <begin position="32"/>
        <end position="51"/>
    </location>
</feature>
<proteinExistence type="predicted"/>
<evidence type="ECO:0000313" key="2">
    <source>
        <dbReference type="EMBL" id="HJG87165.1"/>
    </source>
</evidence>
<dbReference type="Proteomes" id="UP000760668">
    <property type="component" value="Unassembled WGS sequence"/>
</dbReference>
<accession>A0A921MMT1</accession>
<reference evidence="2" key="1">
    <citation type="journal article" date="2021" name="PeerJ">
        <title>Extensive microbial diversity within the chicken gut microbiome revealed by metagenomics and culture.</title>
        <authorList>
            <person name="Gilroy R."/>
            <person name="Ravi A."/>
            <person name="Getino M."/>
            <person name="Pursley I."/>
            <person name="Horton D.L."/>
            <person name="Alikhan N.F."/>
            <person name="Baker D."/>
            <person name="Gharbi K."/>
            <person name="Hall N."/>
            <person name="Watson M."/>
            <person name="Adriaenssens E.M."/>
            <person name="Foster-Nyarko E."/>
            <person name="Jarju S."/>
            <person name="Secka A."/>
            <person name="Antonio M."/>
            <person name="Oren A."/>
            <person name="Chaudhuri R.R."/>
            <person name="La Ragione R."/>
            <person name="Hildebrand F."/>
            <person name="Pallen M.J."/>
        </authorList>
    </citation>
    <scope>NUCLEOTIDE SEQUENCE</scope>
    <source>
        <strain evidence="2">CHK179-5677</strain>
    </source>
</reference>
<dbReference type="AlphaFoldDB" id="A0A921MMT1"/>
<sequence length="58" mass="5987">MGVWKILFSIGLGMAFLLAAVAFTGTGMLEVLVALNAAIGMGIIALLAVIIEKISKPK</sequence>
<keyword evidence="1" id="KW-1133">Transmembrane helix</keyword>
<name>A0A921MMT1_9FIRM</name>
<dbReference type="EMBL" id="DYUC01000091">
    <property type="protein sequence ID" value="HJG87165.1"/>
    <property type="molecule type" value="Genomic_DNA"/>
</dbReference>
<comment type="caution">
    <text evidence="2">The sequence shown here is derived from an EMBL/GenBank/DDBJ whole genome shotgun (WGS) entry which is preliminary data.</text>
</comment>
<reference evidence="2" key="2">
    <citation type="submission" date="2021-09" db="EMBL/GenBank/DDBJ databases">
        <authorList>
            <person name="Gilroy R."/>
        </authorList>
    </citation>
    <scope>NUCLEOTIDE SEQUENCE</scope>
    <source>
        <strain evidence="2">CHK179-5677</strain>
    </source>
</reference>
<keyword evidence="1" id="KW-0812">Transmembrane</keyword>
<keyword evidence="1" id="KW-0472">Membrane</keyword>
<evidence type="ECO:0000256" key="1">
    <source>
        <dbReference type="SAM" id="Phobius"/>
    </source>
</evidence>
<protein>
    <submittedName>
        <fullName evidence="2">Uncharacterized protein</fullName>
    </submittedName>
</protein>
<dbReference type="RefSeq" id="WP_295369942.1">
    <property type="nucleotide sequence ID" value="NZ_DYUC01000091.1"/>
</dbReference>